<feature type="non-terminal residue" evidence="5">
    <location>
        <position position="1"/>
    </location>
</feature>
<dbReference type="GO" id="GO:0008168">
    <property type="term" value="F:methyltransferase activity"/>
    <property type="evidence" value="ECO:0007669"/>
    <property type="project" value="UniProtKB-KW"/>
</dbReference>
<dbReference type="GO" id="GO:0006310">
    <property type="term" value="P:DNA recombination"/>
    <property type="evidence" value="ECO:0007669"/>
    <property type="project" value="UniProtKB-KW"/>
</dbReference>
<feature type="compositionally biased region" description="Basic and acidic residues" evidence="4">
    <location>
        <begin position="584"/>
        <end position="593"/>
    </location>
</feature>
<dbReference type="Proteomes" id="UP001152797">
    <property type="component" value="Unassembled WGS sequence"/>
</dbReference>
<comment type="caution">
    <text evidence="5">The sequence shown here is derived from an EMBL/GenBank/DDBJ whole genome shotgun (WGS) entry which is preliminary data.</text>
</comment>
<dbReference type="GO" id="GO:0003677">
    <property type="term" value="F:DNA binding"/>
    <property type="evidence" value="ECO:0007669"/>
    <property type="project" value="InterPro"/>
</dbReference>
<dbReference type="InterPro" id="IPR001525">
    <property type="entry name" value="C5_MeTfrase"/>
</dbReference>
<reference evidence="5" key="1">
    <citation type="submission" date="2022-10" db="EMBL/GenBank/DDBJ databases">
        <authorList>
            <person name="Chen Y."/>
            <person name="Dougan E. K."/>
            <person name="Chan C."/>
            <person name="Rhodes N."/>
            <person name="Thang M."/>
        </authorList>
    </citation>
    <scope>NUCLEOTIDE SEQUENCE</scope>
</reference>
<feature type="region of interest" description="Disordered" evidence="4">
    <location>
        <begin position="315"/>
        <end position="430"/>
    </location>
</feature>
<gene>
    <name evidence="5" type="ORF">C1SCF055_LOCUS5871</name>
</gene>
<feature type="compositionally biased region" description="Basic and acidic residues" evidence="4">
    <location>
        <begin position="364"/>
        <end position="382"/>
    </location>
</feature>
<feature type="compositionally biased region" description="Basic residues" evidence="4">
    <location>
        <begin position="349"/>
        <end position="363"/>
    </location>
</feature>
<keyword evidence="1" id="KW-0489">Methyltransferase</keyword>
<dbReference type="EMBL" id="CAMXCT030000363">
    <property type="protein sequence ID" value="CAL4765065.1"/>
    <property type="molecule type" value="Genomic_DNA"/>
</dbReference>
<feature type="compositionally biased region" description="Low complexity" evidence="4">
    <location>
        <begin position="384"/>
        <end position="399"/>
    </location>
</feature>
<feature type="compositionally biased region" description="Acidic residues" evidence="4">
    <location>
        <begin position="205"/>
        <end position="216"/>
    </location>
</feature>
<dbReference type="Gene3D" id="1.10.443.10">
    <property type="entry name" value="Intergrase catalytic core"/>
    <property type="match status" value="1"/>
</dbReference>
<sequence length="1575" mass="173005">ASDRLLVGAMAPKKKKTDTGAVVDLGVDEGADYRSSDPQWAAIRAPAGSVLEVCLTGCSVGFGTEDWFAVLVDRCTVATGGGLLVGGDLLGSENKSIYNEVLAILDTGSLHLCVEDPCHLTEEPDLIHCTHVRCWTVANFTAGYLTPGGRAMLALARMPPEVAAEPPGQKKPATTARRATPKPDAKRGAKKASLIGSPVIAVPSDGEDEAEGVEDEPVNREGLRSLLKATRERIAGSGGRRKAPAEVLSGGGVAGPSRSAPVESRLTAGTALRPGKSTSVALAPLEDISGGEARKLKKRLEDPSDNTARLLAQAVQASEREAQLSKEKKKKKKSKDAVAKLAELLTSDKKKKKKKKRKSRERHRKDGEDQGYERRVHFKPDPGDPGSSESSDYDSSSGSSKRRKRGAESDEDSELSCEAPLRRKALREPGSVMDMLVKNAQDQLDRGSLLESEGSQPGITSGIKISTFFALLIRPFYPNNSPLMRELYALGQTIDLLRSGRLPETADALASRFIAVHTALAEGGWATAAQLELYPLEPVQSASVGTMLQAQKHKRLLQKSQGIPPGRWGVPPGGKGRGAGQWTEKGKKGDNKGRGKGKTKGAGKDAPWPKKGDANPWKETQDEPGKKPHFPLPLDDGAALKELALNSTVDEFMQPHFAGVDEVRVWTALSVMALNAVAGHGRAILQKAPSKVQKRALAAMRAGVKRMLGRPVELMRSPGEAEKELSERFLSYTGEEVPKMQVLRLEQALPALPPVAASAGRPWYHVYLDNFCAMEKVTEGDSPDDGVRIHSALEAAWRTAGVLSSSKKKVSGEPVAHELGAMLQGDEGTIGPSPDRLLRLIQTTLVVIGRQKLCRKWVQVCAGRWVHCMSFRRPAMVWLDVVWSFISGKAKGSAAEYRVRSEFFNCICGCLLMHTNLRSEISSTTTASDASSTGGAVGKSERLTQAGQEFVGADLAGRAEGTRAPILVLSLFNGIGCAFRCYDLCGILPAVCISYELCKAANRVTSRRWPNVKIETDVRTLGPEQIKEWKYLYPEVEEIHIWAGFPCVGLSAVWFGRLNLDDPQSGLFWELVRIIRQVRQGYGFSFPVKFAAENVASMDVAAEQEISATLGIKPWRFDSADVVPVHRPRLCWSNTELTEMGSVDFVEKERWWEIKFSHEYPATEQWIEEGWSWPGFDEGAILPTCMKAIRRSSPPIKPAGIDRVDWDGKQRWAADEFRAFHLTDSYVAMSIISKGRSSSRMLKPLLCRLAVALLAWDLYLVVSHVEKQARQNIVLEDVGITKATLERYYTAVARLAPEIADVSTEGELDESIALWIQNEFEDGTPLYMVGDALSGLHHFEPFTRKKLPKSWRLYGIWRKFEIPCRAPPLTQDIVLALAGWCLSVDELTMSALILLGFHALLRTGELLQIRPCDFILDDNRGLLSLPSSKSGVRNNTRESVSLHDPCTIETVRAMLELKHQLGLHNLPCWEHSGSCFRGLFRRAVEALKLQQLGFRPYSLRRGGATYEMQSHGLMERTLIRGRWRNSNIARIYICDGLALLPSLSMTLESKYSSTFINEHQAFAGGSRGKKRRKRI</sequence>
<keyword evidence="2" id="KW-0808">Transferase</keyword>
<organism evidence="5">
    <name type="scientific">Cladocopium goreaui</name>
    <dbReference type="NCBI Taxonomy" id="2562237"/>
    <lineage>
        <taxon>Eukaryota</taxon>
        <taxon>Sar</taxon>
        <taxon>Alveolata</taxon>
        <taxon>Dinophyceae</taxon>
        <taxon>Suessiales</taxon>
        <taxon>Symbiodiniaceae</taxon>
        <taxon>Cladocopium</taxon>
    </lineage>
</organism>
<dbReference type="Gene3D" id="3.40.50.150">
    <property type="entry name" value="Vaccinia Virus protein VP39"/>
    <property type="match status" value="1"/>
</dbReference>
<dbReference type="SUPFAM" id="SSF53335">
    <property type="entry name" value="S-adenosyl-L-methionine-dependent methyltransferases"/>
    <property type="match status" value="1"/>
</dbReference>
<dbReference type="InterPro" id="IPR029063">
    <property type="entry name" value="SAM-dependent_MTases_sf"/>
</dbReference>
<protein>
    <submittedName>
        <fullName evidence="7">DNA (Cytosine-5)-methyltransferase 3B (Dnmt3b) (DNA methyltransferase HsaIIIB) (DNA MTase HsaIIIB) (M.HsaIIIB)</fullName>
    </submittedName>
</protein>
<evidence type="ECO:0000313" key="6">
    <source>
        <dbReference type="EMBL" id="CAL1131128.1"/>
    </source>
</evidence>
<evidence type="ECO:0000256" key="4">
    <source>
        <dbReference type="SAM" id="MobiDB-lite"/>
    </source>
</evidence>
<evidence type="ECO:0000313" key="5">
    <source>
        <dbReference type="EMBL" id="CAI3977753.1"/>
    </source>
</evidence>
<proteinExistence type="predicted"/>
<dbReference type="InterPro" id="IPR013762">
    <property type="entry name" value="Integrase-like_cat_sf"/>
</dbReference>
<keyword evidence="8" id="KW-1185">Reference proteome</keyword>
<evidence type="ECO:0000313" key="8">
    <source>
        <dbReference type="Proteomes" id="UP001152797"/>
    </source>
</evidence>
<evidence type="ECO:0000313" key="7">
    <source>
        <dbReference type="EMBL" id="CAL4765065.1"/>
    </source>
</evidence>
<dbReference type="EMBL" id="CAMXCT020000363">
    <property type="protein sequence ID" value="CAL1131128.1"/>
    <property type="molecule type" value="Genomic_DNA"/>
</dbReference>
<evidence type="ECO:0000256" key="3">
    <source>
        <dbReference type="ARBA" id="ARBA00023172"/>
    </source>
</evidence>
<keyword evidence="3" id="KW-0233">DNA recombination</keyword>
<dbReference type="EMBL" id="CAMXCT010000363">
    <property type="protein sequence ID" value="CAI3977753.1"/>
    <property type="molecule type" value="Genomic_DNA"/>
</dbReference>
<dbReference type="GO" id="GO:0015074">
    <property type="term" value="P:DNA integration"/>
    <property type="evidence" value="ECO:0007669"/>
    <property type="project" value="InterPro"/>
</dbReference>
<feature type="region of interest" description="Disordered" evidence="4">
    <location>
        <begin position="553"/>
        <end position="633"/>
    </location>
</feature>
<name>A0A9P1BSQ8_9DINO</name>
<dbReference type="SUPFAM" id="SSF56349">
    <property type="entry name" value="DNA breaking-rejoining enzymes"/>
    <property type="match status" value="1"/>
</dbReference>
<dbReference type="Pfam" id="PF00145">
    <property type="entry name" value="DNA_methylase"/>
    <property type="match status" value="1"/>
</dbReference>
<feature type="compositionally biased region" description="Basic and acidic residues" evidence="4">
    <location>
        <begin position="217"/>
        <end position="234"/>
    </location>
</feature>
<evidence type="ECO:0000256" key="1">
    <source>
        <dbReference type="ARBA" id="ARBA00022603"/>
    </source>
</evidence>
<evidence type="ECO:0000256" key="2">
    <source>
        <dbReference type="ARBA" id="ARBA00022679"/>
    </source>
</evidence>
<dbReference type="GO" id="GO:0032259">
    <property type="term" value="P:methylation"/>
    <property type="evidence" value="ECO:0007669"/>
    <property type="project" value="UniProtKB-KW"/>
</dbReference>
<dbReference type="InterPro" id="IPR011010">
    <property type="entry name" value="DNA_brk_join_enz"/>
</dbReference>
<feature type="region of interest" description="Disordered" evidence="4">
    <location>
        <begin position="161"/>
        <end position="278"/>
    </location>
</feature>
<accession>A0A9P1BSQ8</accession>
<reference evidence="6" key="2">
    <citation type="submission" date="2024-04" db="EMBL/GenBank/DDBJ databases">
        <authorList>
            <person name="Chen Y."/>
            <person name="Shah S."/>
            <person name="Dougan E. K."/>
            <person name="Thang M."/>
            <person name="Chan C."/>
        </authorList>
    </citation>
    <scope>NUCLEOTIDE SEQUENCE [LARGE SCALE GENOMIC DNA]</scope>
</reference>